<dbReference type="InterPro" id="IPR052755">
    <property type="entry name" value="Lysozyme_Inhibitor_LprI"/>
</dbReference>
<sequence>MMGGRAMAVFGATCALAVLALPASAASFDCKQARHADEKAICADRQLSELDVQMATTYRLLSGLFAMGVRGDMGDAQLAWLDERRACGANKACLKQRYQERLAALQKIYDKIDKPL</sequence>
<dbReference type="STRING" id="1301098.PKB_3369"/>
<dbReference type="eggNOG" id="COG4461">
    <property type="taxonomic scope" value="Bacteria"/>
</dbReference>
<dbReference type="HOGENOM" id="CLU_159935_0_0_6"/>
<dbReference type="PANTHER" id="PTHR37549:SF1">
    <property type="entry name" value="LIPOPROTEIN LPRI"/>
    <property type="match status" value="1"/>
</dbReference>
<reference evidence="2 3" key="2">
    <citation type="submission" date="2014-05" db="EMBL/GenBank/DDBJ databases">
        <title>Genome sequence of the 3-chlorobenzoate degrading bacterium Pseudomonas knackmussii B13 shows multiple evidence for horizontal gene transfer.</title>
        <authorList>
            <person name="Miyazaki R."/>
            <person name="Bertelli C."/>
            <person name="Falquet L."/>
            <person name="Robinson-Rechavi M."/>
            <person name="Gharib W."/>
            <person name="Roy S."/>
            <person name="Van der Meer J.R."/>
        </authorList>
    </citation>
    <scope>NUCLEOTIDE SEQUENCE [LARGE SCALE GENOMIC DNA]</scope>
    <source>
        <strain evidence="2 3">B13</strain>
    </source>
</reference>
<evidence type="ECO:0000313" key="3">
    <source>
        <dbReference type="Proteomes" id="UP000025241"/>
    </source>
</evidence>
<dbReference type="KEGG" id="pkc:PKB_3369"/>
<keyword evidence="3" id="KW-1185">Reference proteome</keyword>
<keyword evidence="1" id="KW-0732">Signal</keyword>
<protein>
    <submittedName>
        <fullName evidence="2">Hypothetical secreted protein</fullName>
    </submittedName>
</protein>
<dbReference type="EMBL" id="HG322950">
    <property type="protein sequence ID" value="CDF84712.1"/>
    <property type="molecule type" value="Genomic_DNA"/>
</dbReference>
<proteinExistence type="predicted"/>
<dbReference type="PANTHER" id="PTHR37549">
    <property type="entry name" value="LIPOPROTEIN LPRI"/>
    <property type="match status" value="1"/>
</dbReference>
<reference evidence="2 3" key="1">
    <citation type="submission" date="2013-03" db="EMBL/GenBank/DDBJ databases">
        <authorList>
            <person name="Linke B."/>
        </authorList>
    </citation>
    <scope>NUCLEOTIDE SEQUENCE [LARGE SCALE GENOMIC DNA]</scope>
    <source>
        <strain evidence="2 3">B13</strain>
    </source>
</reference>
<dbReference type="PATRIC" id="fig|1301098.3.peg.3382"/>
<organism evidence="2 3">
    <name type="scientific">Pseudomonas knackmussii (strain DSM 6978 / CCUG 54928 / LMG 23759 / B13)</name>
    <dbReference type="NCBI Taxonomy" id="1301098"/>
    <lineage>
        <taxon>Bacteria</taxon>
        <taxon>Pseudomonadati</taxon>
        <taxon>Pseudomonadota</taxon>
        <taxon>Gammaproteobacteria</taxon>
        <taxon>Pseudomonadales</taxon>
        <taxon>Pseudomonadaceae</taxon>
        <taxon>Pseudomonas</taxon>
    </lineage>
</organism>
<name>A0A024HJK9_PSEKB</name>
<dbReference type="GO" id="GO:0005576">
    <property type="term" value="C:extracellular region"/>
    <property type="evidence" value="ECO:0007669"/>
    <property type="project" value="TreeGrafter"/>
</dbReference>
<dbReference type="Proteomes" id="UP000025241">
    <property type="component" value="Chromosome I"/>
</dbReference>
<accession>A0A024HJK9</accession>
<dbReference type="AlphaFoldDB" id="A0A024HJK9"/>
<evidence type="ECO:0000256" key="1">
    <source>
        <dbReference type="SAM" id="SignalP"/>
    </source>
</evidence>
<gene>
    <name evidence="2" type="ORF">PKB_3369</name>
</gene>
<feature type="signal peptide" evidence="1">
    <location>
        <begin position="1"/>
        <end position="25"/>
    </location>
</feature>
<evidence type="ECO:0000313" key="2">
    <source>
        <dbReference type="EMBL" id="CDF84712.1"/>
    </source>
</evidence>
<feature type="chain" id="PRO_5001533376" evidence="1">
    <location>
        <begin position="26"/>
        <end position="116"/>
    </location>
</feature>